<accession>A0ACD3SPQ9</accession>
<keyword evidence="2" id="KW-1185">Reference proteome</keyword>
<protein>
    <submittedName>
        <fullName evidence="1">Uncharacterized protein</fullName>
    </submittedName>
</protein>
<dbReference type="EMBL" id="AKCV02000015">
    <property type="protein sequence ID" value="TMS58259.1"/>
    <property type="molecule type" value="Genomic_DNA"/>
</dbReference>
<dbReference type="Proteomes" id="UP000004277">
    <property type="component" value="Unassembled WGS sequence"/>
</dbReference>
<comment type="caution">
    <text evidence="1">The sequence shown here is derived from an EMBL/GenBank/DDBJ whole genome shotgun (WGS) entry which is preliminary data.</text>
</comment>
<name>A0ACD3SPQ9_9BURK</name>
<evidence type="ECO:0000313" key="2">
    <source>
        <dbReference type="Proteomes" id="UP000004277"/>
    </source>
</evidence>
<gene>
    <name evidence="1" type="ORF">MW7_005770</name>
</gene>
<evidence type="ECO:0000313" key="1">
    <source>
        <dbReference type="EMBL" id="TMS58259.1"/>
    </source>
</evidence>
<proteinExistence type="predicted"/>
<sequence length="214" mass="23180">MGESAAPANGHRPEAGVQAPGSVRADTATFQRIHTHYMFAAALRRKYGAAIFRAVSKEICLRPEPGEELPVRVQERAEHMARTAQTVLSGMDFFTRMQLSPVLRPPAFMQACIELGLRPSTITQAQCAAAQQLLDQSFEDAAARHESPISMEQGMQWLKQALRRAAGTMTPSSDADTPLDGAHQAAANEADHAGDPAAGLATEDPIRRILRKRG</sequence>
<organism evidence="1 2">
    <name type="scientific">Imbroritus primus</name>
    <dbReference type="NCBI Taxonomy" id="3058603"/>
    <lineage>
        <taxon>Bacteria</taxon>
        <taxon>Pseudomonadati</taxon>
        <taxon>Pseudomonadota</taxon>
        <taxon>Betaproteobacteria</taxon>
        <taxon>Burkholderiales</taxon>
        <taxon>Burkholderiaceae</taxon>
        <taxon>Imbroritus</taxon>
    </lineage>
</organism>
<reference evidence="1" key="1">
    <citation type="submission" date="2019-05" db="EMBL/GenBank/DDBJ databases">
        <title>Revised genome assembly of Burkholderiaceae (previously Ralstonia) sp. PBA.</title>
        <authorList>
            <person name="Gan H.M."/>
        </authorList>
    </citation>
    <scope>NUCLEOTIDE SEQUENCE</scope>
    <source>
        <strain evidence="1">PBA</strain>
    </source>
</reference>